<dbReference type="InterPro" id="IPR055797">
    <property type="entry name" value="DUF7373"/>
</dbReference>
<protein>
    <submittedName>
        <fullName evidence="4">Uncharacterized protein</fullName>
    </submittedName>
</protein>
<dbReference type="InterPro" id="IPR056463">
    <property type="entry name" value="DUF7373_C"/>
</dbReference>
<evidence type="ECO:0000313" key="5">
    <source>
        <dbReference type="Proteomes" id="UP000612956"/>
    </source>
</evidence>
<feature type="domain" description="DUF7373" evidence="3">
    <location>
        <begin position="245"/>
        <end position="388"/>
    </location>
</feature>
<reference evidence="4" key="1">
    <citation type="journal article" date="2014" name="Int. J. Syst. Evol. Microbiol.">
        <title>Complete genome sequence of Corynebacterium casei LMG S-19264T (=DSM 44701T), isolated from a smear-ripened cheese.</title>
        <authorList>
            <consortium name="US DOE Joint Genome Institute (JGI-PGF)"/>
            <person name="Walter F."/>
            <person name="Albersmeier A."/>
            <person name="Kalinowski J."/>
            <person name="Ruckert C."/>
        </authorList>
    </citation>
    <scope>NUCLEOTIDE SEQUENCE</scope>
    <source>
        <strain evidence="4">CGMCC 4.7278</strain>
    </source>
</reference>
<dbReference type="PROSITE" id="PS51257">
    <property type="entry name" value="PROKAR_LIPOPROTEIN"/>
    <property type="match status" value="1"/>
</dbReference>
<evidence type="ECO:0000259" key="2">
    <source>
        <dbReference type="Pfam" id="PF24088"/>
    </source>
</evidence>
<evidence type="ECO:0000256" key="1">
    <source>
        <dbReference type="SAM" id="SignalP"/>
    </source>
</evidence>
<feature type="domain" description="DUF7373" evidence="2">
    <location>
        <begin position="50"/>
        <end position="240"/>
    </location>
</feature>
<reference evidence="4" key="2">
    <citation type="submission" date="2020-09" db="EMBL/GenBank/DDBJ databases">
        <authorList>
            <person name="Sun Q."/>
            <person name="Zhou Y."/>
        </authorList>
    </citation>
    <scope>NUCLEOTIDE SEQUENCE</scope>
    <source>
        <strain evidence="4">CGMCC 4.7278</strain>
    </source>
</reference>
<dbReference type="RefSeq" id="WP_188829780.1">
    <property type="nucleotide sequence ID" value="NZ_BMMW01000003.1"/>
</dbReference>
<proteinExistence type="predicted"/>
<sequence>MKTIAKLVPAVLALATLAACSTQHSATTETVKFSDLEPGNFITSPRDPNEAKVDDTGLAIEAVRLGEFVPLPMDVDPSYEFQEQTTPRTRVTKGIPGSLSFVKEEEFAETLNGMTVGWMTSGHRRISSTAGRQGFIYVFRFESESDANAAKLRVLEKQRRPNDQDVTVPGVVGVSSKWNGVDLDAWQTSKNFLIGVRVVDYLSDGPDGALAFTASAYKKTSEMLAAYVPTPPDKISKLPIDTDEMLSRVLPSPREEFRLNIPDAAVESAHASLGHDYRPRATAKALSDAGVDIVANDGKTRVYRAANATVTSKLIDDLLEPATDYRKPIDSPRNLPNARCFQGKDDGVPSWAERPVCYVAFDRYVARVMSYSTAELMQRTAAQYILLSSGR</sequence>
<dbReference type="Pfam" id="PF24092">
    <property type="entry name" value="DUF7373_C"/>
    <property type="match status" value="1"/>
</dbReference>
<organism evidence="4 5">
    <name type="scientific">Nocardia camponoti</name>
    <dbReference type="NCBI Taxonomy" id="1616106"/>
    <lineage>
        <taxon>Bacteria</taxon>
        <taxon>Bacillati</taxon>
        <taxon>Actinomycetota</taxon>
        <taxon>Actinomycetes</taxon>
        <taxon>Mycobacteriales</taxon>
        <taxon>Nocardiaceae</taxon>
        <taxon>Nocardia</taxon>
    </lineage>
</organism>
<evidence type="ECO:0000259" key="3">
    <source>
        <dbReference type="Pfam" id="PF24092"/>
    </source>
</evidence>
<evidence type="ECO:0000313" key="4">
    <source>
        <dbReference type="EMBL" id="GGK57209.1"/>
    </source>
</evidence>
<keyword evidence="5" id="KW-1185">Reference proteome</keyword>
<dbReference type="EMBL" id="BMMW01000003">
    <property type="protein sequence ID" value="GGK57209.1"/>
    <property type="molecule type" value="Genomic_DNA"/>
</dbReference>
<dbReference type="AlphaFoldDB" id="A0A917QLF2"/>
<gene>
    <name evidence="4" type="ORF">GCM10011591_31650</name>
</gene>
<name>A0A917QLF2_9NOCA</name>
<dbReference type="Proteomes" id="UP000612956">
    <property type="component" value="Unassembled WGS sequence"/>
</dbReference>
<accession>A0A917QLF2</accession>
<dbReference type="Pfam" id="PF24088">
    <property type="entry name" value="DUF7373"/>
    <property type="match status" value="1"/>
</dbReference>
<feature type="signal peptide" evidence="1">
    <location>
        <begin position="1"/>
        <end position="26"/>
    </location>
</feature>
<comment type="caution">
    <text evidence="4">The sequence shown here is derived from an EMBL/GenBank/DDBJ whole genome shotgun (WGS) entry which is preliminary data.</text>
</comment>
<feature type="chain" id="PRO_5039613099" evidence="1">
    <location>
        <begin position="27"/>
        <end position="391"/>
    </location>
</feature>
<keyword evidence="1" id="KW-0732">Signal</keyword>